<protein>
    <recommendedName>
        <fullName evidence="8">Major facilitator superfamily (MFS) profile domain-containing protein</fullName>
    </recommendedName>
</protein>
<dbReference type="GO" id="GO:0022857">
    <property type="term" value="F:transmembrane transporter activity"/>
    <property type="evidence" value="ECO:0007669"/>
    <property type="project" value="InterPro"/>
</dbReference>
<feature type="transmembrane region" description="Helical" evidence="7">
    <location>
        <begin position="181"/>
        <end position="202"/>
    </location>
</feature>
<evidence type="ECO:0000256" key="6">
    <source>
        <dbReference type="ARBA" id="ARBA00023136"/>
    </source>
</evidence>
<dbReference type="PROSITE" id="PS00217">
    <property type="entry name" value="SUGAR_TRANSPORT_2"/>
    <property type="match status" value="1"/>
</dbReference>
<feature type="transmembrane region" description="Helical" evidence="7">
    <location>
        <begin position="54"/>
        <end position="72"/>
    </location>
</feature>
<evidence type="ECO:0000313" key="10">
    <source>
        <dbReference type="Proteomes" id="UP000593567"/>
    </source>
</evidence>
<evidence type="ECO:0000256" key="4">
    <source>
        <dbReference type="ARBA" id="ARBA00022692"/>
    </source>
</evidence>
<dbReference type="Gene3D" id="1.20.1250.20">
    <property type="entry name" value="MFS general substrate transporter like domains"/>
    <property type="match status" value="1"/>
</dbReference>
<evidence type="ECO:0000256" key="5">
    <source>
        <dbReference type="ARBA" id="ARBA00022989"/>
    </source>
</evidence>
<feature type="transmembrane region" description="Helical" evidence="7">
    <location>
        <begin position="92"/>
        <end position="110"/>
    </location>
</feature>
<comment type="subcellular location">
    <subcellularLocation>
        <location evidence="1">Membrane</location>
        <topology evidence="1">Multi-pass membrane protein</topology>
    </subcellularLocation>
</comment>
<dbReference type="InterPro" id="IPR036259">
    <property type="entry name" value="MFS_trans_sf"/>
</dbReference>
<reference evidence="9" key="1">
    <citation type="submission" date="2020-06" db="EMBL/GenBank/DDBJ databases">
        <title>Draft genome of Bugula neritina, a colonial animal packing powerful symbionts and potential medicines.</title>
        <authorList>
            <person name="Rayko M."/>
        </authorList>
    </citation>
    <scope>NUCLEOTIDE SEQUENCE [LARGE SCALE GENOMIC DNA]</scope>
    <source>
        <strain evidence="9">Kwan_BN1</strain>
    </source>
</reference>
<feature type="transmembrane region" description="Helical" evidence="7">
    <location>
        <begin position="122"/>
        <end position="145"/>
    </location>
</feature>
<name>A0A7J7J1Q9_BUGNE</name>
<dbReference type="AlphaFoldDB" id="A0A7J7J1Q9"/>
<gene>
    <name evidence="9" type="ORF">EB796_022345</name>
</gene>
<dbReference type="GO" id="GO:0016020">
    <property type="term" value="C:membrane"/>
    <property type="evidence" value="ECO:0007669"/>
    <property type="project" value="UniProtKB-SubCell"/>
</dbReference>
<evidence type="ECO:0000256" key="2">
    <source>
        <dbReference type="ARBA" id="ARBA00008335"/>
    </source>
</evidence>
<keyword evidence="5 7" id="KW-1133">Transmembrane helix</keyword>
<dbReference type="InterPro" id="IPR005829">
    <property type="entry name" value="Sugar_transporter_CS"/>
</dbReference>
<evidence type="ECO:0000259" key="8">
    <source>
        <dbReference type="PROSITE" id="PS50850"/>
    </source>
</evidence>
<evidence type="ECO:0000256" key="7">
    <source>
        <dbReference type="SAM" id="Phobius"/>
    </source>
</evidence>
<dbReference type="OrthoDB" id="3936150at2759"/>
<comment type="caution">
    <text evidence="9">The sequence shown here is derived from an EMBL/GenBank/DDBJ whole genome shotgun (WGS) entry which is preliminary data.</text>
</comment>
<feature type="transmembrane region" description="Helical" evidence="7">
    <location>
        <begin position="222"/>
        <end position="241"/>
    </location>
</feature>
<feature type="transmembrane region" description="Helical" evidence="7">
    <location>
        <begin position="151"/>
        <end position="169"/>
    </location>
</feature>
<sequence>MDDIDSSNETEVLIISPGHSSYSSINSNTKKEEDNSALTLDEAIEMTGVGRFHAWLLLVLAWVHCADALGYTSMSYVMPPASCELDATDLDLSLITTMGLVGMLVGSYVCGTLADTHGRLPALVLCQACNGLFTVGSAASQSLWVLTLTKALSGFGLGGSTCVIFTYAIEFLPMKNRGRYIISVTAGFSAGLLIVAGLAWLIIPHEEWSWSTGGFTFNSWRLFLLITGVPPITSVPLLLTLPESPRYLVKAGS</sequence>
<keyword evidence="10" id="KW-1185">Reference proteome</keyword>
<dbReference type="PANTHER" id="PTHR23511:SF34">
    <property type="entry name" value="SYNAPTIC VESICLE GLYCOPROTEIN 2"/>
    <property type="match status" value="1"/>
</dbReference>
<keyword evidence="3" id="KW-0813">Transport</keyword>
<dbReference type="Proteomes" id="UP000593567">
    <property type="component" value="Unassembled WGS sequence"/>
</dbReference>
<proteinExistence type="inferred from homology"/>
<feature type="domain" description="Major facilitator superfamily (MFS) profile" evidence="8">
    <location>
        <begin position="56"/>
        <end position="253"/>
    </location>
</feature>
<evidence type="ECO:0000313" key="9">
    <source>
        <dbReference type="EMBL" id="KAF6019378.1"/>
    </source>
</evidence>
<organism evidence="9 10">
    <name type="scientific">Bugula neritina</name>
    <name type="common">Brown bryozoan</name>
    <name type="synonym">Sertularia neritina</name>
    <dbReference type="NCBI Taxonomy" id="10212"/>
    <lineage>
        <taxon>Eukaryota</taxon>
        <taxon>Metazoa</taxon>
        <taxon>Spiralia</taxon>
        <taxon>Lophotrochozoa</taxon>
        <taxon>Bryozoa</taxon>
        <taxon>Gymnolaemata</taxon>
        <taxon>Cheilostomatida</taxon>
        <taxon>Flustrina</taxon>
        <taxon>Buguloidea</taxon>
        <taxon>Bugulidae</taxon>
        <taxon>Bugula</taxon>
    </lineage>
</organism>
<accession>A0A7J7J1Q9</accession>
<dbReference type="Pfam" id="PF00083">
    <property type="entry name" value="Sugar_tr"/>
    <property type="match status" value="1"/>
</dbReference>
<dbReference type="SUPFAM" id="SSF103473">
    <property type="entry name" value="MFS general substrate transporter"/>
    <property type="match status" value="1"/>
</dbReference>
<comment type="similarity">
    <text evidence="2">Belongs to the major facilitator superfamily.</text>
</comment>
<evidence type="ECO:0000256" key="1">
    <source>
        <dbReference type="ARBA" id="ARBA00004141"/>
    </source>
</evidence>
<dbReference type="PANTHER" id="PTHR23511">
    <property type="entry name" value="SYNAPTIC VESICLE GLYCOPROTEIN 2"/>
    <property type="match status" value="1"/>
</dbReference>
<keyword evidence="4 7" id="KW-0812">Transmembrane</keyword>
<dbReference type="InterPro" id="IPR005828">
    <property type="entry name" value="MFS_sugar_transport-like"/>
</dbReference>
<dbReference type="PROSITE" id="PS50850">
    <property type="entry name" value="MFS"/>
    <property type="match status" value="1"/>
</dbReference>
<keyword evidence="6 7" id="KW-0472">Membrane</keyword>
<evidence type="ECO:0000256" key="3">
    <source>
        <dbReference type="ARBA" id="ARBA00022448"/>
    </source>
</evidence>
<dbReference type="EMBL" id="VXIV02003235">
    <property type="protein sequence ID" value="KAF6019378.1"/>
    <property type="molecule type" value="Genomic_DNA"/>
</dbReference>
<dbReference type="InterPro" id="IPR020846">
    <property type="entry name" value="MFS_dom"/>
</dbReference>